<gene>
    <name evidence="1" type="ORF">DC3_04350</name>
</gene>
<organism evidence="1 2">
    <name type="scientific">Deinococcus cellulosilyticus (strain DSM 18568 / NBRC 106333 / KACC 11606 / 5516J-15)</name>
    <dbReference type="NCBI Taxonomy" id="1223518"/>
    <lineage>
        <taxon>Bacteria</taxon>
        <taxon>Thermotogati</taxon>
        <taxon>Deinococcota</taxon>
        <taxon>Deinococci</taxon>
        <taxon>Deinococcales</taxon>
        <taxon>Deinococcaceae</taxon>
        <taxon>Deinococcus</taxon>
    </lineage>
</organism>
<dbReference type="AlphaFoldDB" id="A0A511MW72"/>
<sequence length="125" mass="15385">MDQDRKPPLFEEHPYLYCLWHLEHNYRTYQAFRELADRYREFNPHRTLSADMICHVIRFELGMRNEGDAFHISNNLTSWYARVYRLEHPEANFGLRPAWMSQLTDDQWDEVRDLLRRMKEQHETA</sequence>
<dbReference type="Proteomes" id="UP000321306">
    <property type="component" value="Unassembled WGS sequence"/>
</dbReference>
<reference evidence="1 2" key="1">
    <citation type="submission" date="2019-07" db="EMBL/GenBank/DDBJ databases">
        <title>Whole genome shotgun sequence of Deinococcus cellulosilyticus NBRC 106333.</title>
        <authorList>
            <person name="Hosoyama A."/>
            <person name="Uohara A."/>
            <person name="Ohji S."/>
            <person name="Ichikawa N."/>
        </authorList>
    </citation>
    <scope>NUCLEOTIDE SEQUENCE [LARGE SCALE GENOMIC DNA]</scope>
    <source>
        <strain evidence="1 2">NBRC 106333</strain>
    </source>
</reference>
<evidence type="ECO:0000313" key="2">
    <source>
        <dbReference type="Proteomes" id="UP000321306"/>
    </source>
</evidence>
<dbReference type="RefSeq" id="WP_146881930.1">
    <property type="nucleotide sequence ID" value="NZ_BJXB01000001.1"/>
</dbReference>
<dbReference type="EMBL" id="BJXB01000001">
    <property type="protein sequence ID" value="GEM44800.1"/>
    <property type="molecule type" value="Genomic_DNA"/>
</dbReference>
<keyword evidence="2" id="KW-1185">Reference proteome</keyword>
<proteinExistence type="predicted"/>
<evidence type="ECO:0000313" key="1">
    <source>
        <dbReference type="EMBL" id="GEM44800.1"/>
    </source>
</evidence>
<protein>
    <submittedName>
        <fullName evidence="1">Uncharacterized protein</fullName>
    </submittedName>
</protein>
<dbReference type="OrthoDB" id="71193at2"/>
<name>A0A511MW72_DEIC1</name>
<comment type="caution">
    <text evidence="1">The sequence shown here is derived from an EMBL/GenBank/DDBJ whole genome shotgun (WGS) entry which is preliminary data.</text>
</comment>
<accession>A0A511MW72</accession>